<sequence length="469" mass="53562">MRYISLLCCYLVAQSHSFDSVVYFRKQRQGSIWSKDSRCSRKERLENLAATTNQCERFNTTKLEGTDQAARFISLSLHRNFHELYWSDYRSIKRATIDGRNIQTVVGVIANVRFYGSHLCQEDIQMITIRDVPCVSITKRNDTFVECLASLPFSQNEWHQLTGNDCALVTTRGKIEGVVENAEDMERIDPSLPLIKSISLSLKPVLPHSIAFDDSEDTTLSDDSNWLYWSNSADGKLYRTHIRTNALEEIANNVWAVRGIVIARRWNAIFFTLENKGKVMYKTLDSLDPSTPANVLIDNLKSPRGLAIDKTQDNMFFTEKTGRVYQVNLYMKNAKLRGYTRKVISLPSITRLNAIAVSVGYLYWVETNSNLIVRASLDTLIRQVFIGSRDHANSKRISWPRSVVIVQDEIEGDVVYFSEYIGRISKFSMDQEVEVIIDELANNALRVLDLSLQYDSIASTGVLHFFALE</sequence>
<dbReference type="STRING" id="65357.A0A024GPF8"/>
<dbReference type="InterPro" id="IPR000033">
    <property type="entry name" value="LDLR_classB_rpt"/>
</dbReference>
<dbReference type="InterPro" id="IPR011042">
    <property type="entry name" value="6-blade_b-propeller_TolB-like"/>
</dbReference>
<dbReference type="InParanoid" id="A0A024GPF8"/>
<evidence type="ECO:0000313" key="1">
    <source>
        <dbReference type="EMBL" id="CCI48772.1"/>
    </source>
</evidence>
<dbReference type="OrthoDB" id="72419at2759"/>
<dbReference type="EMBL" id="CAIX01000247">
    <property type="protein sequence ID" value="CCI48772.1"/>
    <property type="molecule type" value="Genomic_DNA"/>
</dbReference>
<dbReference type="AlphaFoldDB" id="A0A024GPF8"/>
<evidence type="ECO:0000313" key="2">
    <source>
        <dbReference type="Proteomes" id="UP000053237"/>
    </source>
</evidence>
<dbReference type="SMART" id="SM00135">
    <property type="entry name" value="LY"/>
    <property type="match status" value="3"/>
</dbReference>
<organism evidence="1 2">
    <name type="scientific">Albugo candida</name>
    <dbReference type="NCBI Taxonomy" id="65357"/>
    <lineage>
        <taxon>Eukaryota</taxon>
        <taxon>Sar</taxon>
        <taxon>Stramenopiles</taxon>
        <taxon>Oomycota</taxon>
        <taxon>Peronosporomycetes</taxon>
        <taxon>Albuginales</taxon>
        <taxon>Albuginaceae</taxon>
        <taxon>Albugo</taxon>
    </lineage>
</organism>
<comment type="caution">
    <text evidence="1">The sequence shown here is derived from an EMBL/GenBank/DDBJ whole genome shotgun (WGS) entry which is preliminary data.</text>
</comment>
<keyword evidence="2" id="KW-1185">Reference proteome</keyword>
<accession>A0A024GPF8</accession>
<gene>
    <name evidence="1" type="ORF">BN9_099710</name>
</gene>
<reference evidence="1 2" key="1">
    <citation type="submission" date="2012-05" db="EMBL/GenBank/DDBJ databases">
        <title>Recombination and specialization in a pathogen metapopulation.</title>
        <authorList>
            <person name="Gardiner A."/>
            <person name="Kemen E."/>
            <person name="Schultz-Larsen T."/>
            <person name="MacLean D."/>
            <person name="Van Oosterhout C."/>
            <person name="Jones J.D.G."/>
        </authorList>
    </citation>
    <scope>NUCLEOTIDE SEQUENCE [LARGE SCALE GENOMIC DNA]</scope>
    <source>
        <strain evidence="1 2">Ac Nc2</strain>
    </source>
</reference>
<proteinExistence type="predicted"/>
<name>A0A024GPF8_9STRA</name>
<protein>
    <submittedName>
        <fullName evidence="1">Uncharacterized protein</fullName>
    </submittedName>
</protein>
<dbReference type="Gene3D" id="2.120.10.30">
    <property type="entry name" value="TolB, C-terminal domain"/>
    <property type="match status" value="1"/>
</dbReference>
<dbReference type="Proteomes" id="UP000053237">
    <property type="component" value="Unassembled WGS sequence"/>
</dbReference>
<dbReference type="SUPFAM" id="SSF63825">
    <property type="entry name" value="YWTD domain"/>
    <property type="match status" value="1"/>
</dbReference>